<dbReference type="SMART" id="SM00530">
    <property type="entry name" value="HTH_XRE"/>
    <property type="match status" value="1"/>
</dbReference>
<dbReference type="PROSITE" id="PS50943">
    <property type="entry name" value="HTH_CROC1"/>
    <property type="match status" value="1"/>
</dbReference>
<dbReference type="Gene3D" id="1.10.260.40">
    <property type="entry name" value="lambda repressor-like DNA-binding domains"/>
    <property type="match status" value="1"/>
</dbReference>
<dbReference type="EMBL" id="JANDZV010000006">
    <property type="protein sequence ID" value="MCZ7408081.1"/>
    <property type="molecule type" value="Genomic_DNA"/>
</dbReference>
<comment type="caution">
    <text evidence="4">The sequence shown here is derived from an EMBL/GenBank/DDBJ whole genome shotgun (WGS) entry which is preliminary data.</text>
</comment>
<dbReference type="InterPro" id="IPR001387">
    <property type="entry name" value="Cro/C1-type_HTH"/>
</dbReference>
<dbReference type="PANTHER" id="PTHR46558">
    <property type="entry name" value="TRACRIPTIONAL REGULATORY PROTEIN-RELATED-RELATED"/>
    <property type="match status" value="1"/>
</dbReference>
<evidence type="ECO:0000256" key="2">
    <source>
        <dbReference type="SAM" id="Phobius"/>
    </source>
</evidence>
<evidence type="ECO:0000256" key="1">
    <source>
        <dbReference type="ARBA" id="ARBA00023125"/>
    </source>
</evidence>
<dbReference type="Pfam" id="PF01381">
    <property type="entry name" value="HTH_3"/>
    <property type="match status" value="1"/>
</dbReference>
<organism evidence="4 5">
    <name type="scientific">Parvimonas micra</name>
    <dbReference type="NCBI Taxonomy" id="33033"/>
    <lineage>
        <taxon>Bacteria</taxon>
        <taxon>Bacillati</taxon>
        <taxon>Bacillota</taxon>
        <taxon>Tissierellia</taxon>
        <taxon>Tissierellales</taxon>
        <taxon>Peptoniphilaceae</taxon>
        <taxon>Parvimonas</taxon>
    </lineage>
</organism>
<proteinExistence type="predicted"/>
<evidence type="ECO:0000313" key="4">
    <source>
        <dbReference type="EMBL" id="MCZ7408081.1"/>
    </source>
</evidence>
<name>A0A9X3HB68_9FIRM</name>
<dbReference type="PANTHER" id="PTHR46558:SF15">
    <property type="entry name" value="HELIX-TURN-HELIX DOMAIN PROTEIN"/>
    <property type="match status" value="1"/>
</dbReference>
<dbReference type="SUPFAM" id="SSF47413">
    <property type="entry name" value="lambda repressor-like DNA-binding domains"/>
    <property type="match status" value="1"/>
</dbReference>
<feature type="transmembrane region" description="Helical" evidence="2">
    <location>
        <begin position="169"/>
        <end position="190"/>
    </location>
</feature>
<evidence type="ECO:0000313" key="5">
    <source>
        <dbReference type="Proteomes" id="UP001141458"/>
    </source>
</evidence>
<feature type="transmembrane region" description="Helical" evidence="2">
    <location>
        <begin position="86"/>
        <end position="105"/>
    </location>
</feature>
<keyword evidence="2" id="KW-0472">Membrane</keyword>
<protein>
    <submittedName>
        <fullName evidence="4">Helix-turn-helix transcriptional regulator</fullName>
    </submittedName>
</protein>
<dbReference type="GO" id="GO:0003677">
    <property type="term" value="F:DNA binding"/>
    <property type="evidence" value="ECO:0007669"/>
    <property type="project" value="UniProtKB-KW"/>
</dbReference>
<dbReference type="InterPro" id="IPR010982">
    <property type="entry name" value="Lambda_DNA-bd_dom_sf"/>
</dbReference>
<dbReference type="AlphaFoldDB" id="A0A9X3HB68"/>
<gene>
    <name evidence="4" type="ORF">NND69_06935</name>
</gene>
<accession>A0A9X3HB68</accession>
<feature type="transmembrane region" description="Helical" evidence="2">
    <location>
        <begin position="111"/>
        <end position="128"/>
    </location>
</feature>
<dbReference type="Proteomes" id="UP001141458">
    <property type="component" value="Unassembled WGS sequence"/>
</dbReference>
<keyword evidence="1" id="KW-0238">DNA-binding</keyword>
<keyword evidence="2" id="KW-0812">Transmembrane</keyword>
<dbReference type="CDD" id="cd00093">
    <property type="entry name" value="HTH_XRE"/>
    <property type="match status" value="1"/>
</dbReference>
<reference evidence="4" key="1">
    <citation type="submission" date="2022-07" db="EMBL/GenBank/DDBJ databases">
        <title>Parvimonas micra travels from the subgingival sulcus of the human oral cavity to the colorectal adenocarcinoma.</title>
        <authorList>
            <person name="Conde-Perez K."/>
            <person name="Buetas E."/>
            <person name="Aja-Macaya P."/>
            <person name="Martin-De Arribas E."/>
            <person name="Iglesias-Corras I."/>
            <person name="Trigo-Tasende N."/>
            <person name="Nasser-Ali M."/>
            <person name="Estevez L.S."/>
            <person name="Rumbo-Feal S."/>
            <person name="Otero-Alen B."/>
            <person name="Noguera J.F."/>
            <person name="Concha A."/>
            <person name="Pardinas-Lopez S."/>
            <person name="Carda-Dieguez M."/>
            <person name="Gomez-Randulfe I."/>
            <person name="Martinez-Lago N."/>
            <person name="Ladra S."/>
            <person name="Aparicio L.A."/>
            <person name="Bou G."/>
            <person name="Mira A."/>
            <person name="Vallejo J.A."/>
            <person name="Poza M."/>
        </authorList>
    </citation>
    <scope>NUCLEOTIDE SEQUENCE</scope>
    <source>
        <strain evidence="4">PM79KC-AC-4</strain>
    </source>
</reference>
<evidence type="ECO:0000259" key="3">
    <source>
        <dbReference type="PROSITE" id="PS50943"/>
    </source>
</evidence>
<keyword evidence="2" id="KW-1133">Transmembrane helix</keyword>
<feature type="domain" description="HTH cro/C1-type" evidence="3">
    <location>
        <begin position="7"/>
        <end position="61"/>
    </location>
</feature>
<sequence>MKFAENLKKYREIDSISQEELAEKIFVSRQTISNWENNKSYPDVNSLVLLSKTFDTSIDNLIKGDIEIMKEKINQIDIDRFNRLSLLYNIFLIAIIFTPIPLIHFLGLWGFVIYGIIAIFGLAVAISVERMKKKNNIHTYREIMAFTEGKKLDEISQAREDGKRKYQKILLCLTLAFLGFVVSYIFKILLN</sequence>
<dbReference type="RefSeq" id="WP_036715544.1">
    <property type="nucleotide sequence ID" value="NZ_CP101408.1"/>
</dbReference>